<dbReference type="AlphaFoldDB" id="A0A3D8LGP7"/>
<evidence type="ECO:0000313" key="3">
    <source>
        <dbReference type="Proteomes" id="UP000256708"/>
    </source>
</evidence>
<comment type="caution">
    <text evidence="2">The sequence shown here is derived from an EMBL/GenBank/DDBJ whole genome shotgun (WGS) entry which is preliminary data.</text>
</comment>
<dbReference type="Proteomes" id="UP000256708">
    <property type="component" value="Unassembled WGS sequence"/>
</dbReference>
<keyword evidence="1" id="KW-0472">Membrane</keyword>
<sequence length="62" mass="6656">MSVIAEEIAESAIAVAIGIFGIISGQAFVGELLIKFEQFSSPIMKTSTAINYIHKANVRSQN</sequence>
<organism evidence="2 3">
    <name type="scientific">Pontibacter diazotrophicus</name>
    <dbReference type="NCBI Taxonomy" id="1400979"/>
    <lineage>
        <taxon>Bacteria</taxon>
        <taxon>Pseudomonadati</taxon>
        <taxon>Bacteroidota</taxon>
        <taxon>Cytophagia</taxon>
        <taxon>Cytophagales</taxon>
        <taxon>Hymenobacteraceae</taxon>
        <taxon>Pontibacter</taxon>
    </lineage>
</organism>
<protein>
    <submittedName>
        <fullName evidence="2">Uncharacterized protein</fullName>
    </submittedName>
</protein>
<accession>A0A3D8LGP7</accession>
<name>A0A3D8LGP7_9BACT</name>
<dbReference type="EMBL" id="QRGR01000004">
    <property type="protein sequence ID" value="RDV16558.1"/>
    <property type="molecule type" value="Genomic_DNA"/>
</dbReference>
<keyword evidence="3" id="KW-1185">Reference proteome</keyword>
<proteinExistence type="predicted"/>
<evidence type="ECO:0000313" key="2">
    <source>
        <dbReference type="EMBL" id="RDV16558.1"/>
    </source>
</evidence>
<keyword evidence="1" id="KW-0812">Transmembrane</keyword>
<gene>
    <name evidence="2" type="ORF">DXT99_05025</name>
</gene>
<evidence type="ECO:0000256" key="1">
    <source>
        <dbReference type="SAM" id="Phobius"/>
    </source>
</evidence>
<feature type="transmembrane region" description="Helical" evidence="1">
    <location>
        <begin position="12"/>
        <end position="34"/>
    </location>
</feature>
<keyword evidence="1" id="KW-1133">Transmembrane helix</keyword>
<reference evidence="3" key="1">
    <citation type="submission" date="2018-08" db="EMBL/GenBank/DDBJ databases">
        <authorList>
            <person name="Liu Z.-W."/>
            <person name="Du Z.-J."/>
        </authorList>
    </citation>
    <scope>NUCLEOTIDE SEQUENCE [LARGE SCALE GENOMIC DNA]</scope>
    <source>
        <strain evidence="3">H4X</strain>
    </source>
</reference>